<protein>
    <submittedName>
        <fullName evidence="2">Disintegrin and metalloproteinase domain-containing protein 29</fullName>
    </submittedName>
</protein>
<dbReference type="EMBL" id="BKCP01012070">
    <property type="protein sequence ID" value="GER55670.1"/>
    <property type="molecule type" value="Genomic_DNA"/>
</dbReference>
<proteinExistence type="predicted"/>
<dbReference type="GO" id="GO:0007229">
    <property type="term" value="P:integrin-mediated signaling pathway"/>
    <property type="evidence" value="ECO:0007669"/>
    <property type="project" value="UniProtKB-KW"/>
</dbReference>
<accession>A0A5A7RE46</accession>
<keyword evidence="2" id="KW-0401">Integrin</keyword>
<feature type="region of interest" description="Disordered" evidence="1">
    <location>
        <begin position="1"/>
        <end position="97"/>
    </location>
</feature>
<dbReference type="Proteomes" id="UP000325081">
    <property type="component" value="Unassembled WGS sequence"/>
</dbReference>
<sequence length="131" mass="14108">MAQTLPGLSAPAPGRLTVPVVPIRPPTPPVQGHHAHVVTLHATSQPRDEPQQREGVVAQGHGNPPIVNHQQVSVFEPLPASPSSRRSEPPRAGLNPDDVKFLRQVLLLFRDETLSFPASSSIRDQPAALQL</sequence>
<name>A0A5A7RE46_STRAF</name>
<gene>
    <name evidence="2" type="ORF">STAS_33350</name>
</gene>
<reference evidence="3" key="1">
    <citation type="journal article" date="2019" name="Curr. Biol.">
        <title>Genome Sequence of Striga asiatica Provides Insight into the Evolution of Plant Parasitism.</title>
        <authorList>
            <person name="Yoshida S."/>
            <person name="Kim S."/>
            <person name="Wafula E.K."/>
            <person name="Tanskanen J."/>
            <person name="Kim Y.M."/>
            <person name="Honaas L."/>
            <person name="Yang Z."/>
            <person name="Spallek T."/>
            <person name="Conn C.E."/>
            <person name="Ichihashi Y."/>
            <person name="Cheong K."/>
            <person name="Cui S."/>
            <person name="Der J.P."/>
            <person name="Gundlach H."/>
            <person name="Jiao Y."/>
            <person name="Hori C."/>
            <person name="Ishida J.K."/>
            <person name="Kasahara H."/>
            <person name="Kiba T."/>
            <person name="Kim M.S."/>
            <person name="Koo N."/>
            <person name="Laohavisit A."/>
            <person name="Lee Y.H."/>
            <person name="Lumba S."/>
            <person name="McCourt P."/>
            <person name="Mortimer J.C."/>
            <person name="Mutuku J.M."/>
            <person name="Nomura T."/>
            <person name="Sasaki-Sekimoto Y."/>
            <person name="Seto Y."/>
            <person name="Wang Y."/>
            <person name="Wakatake T."/>
            <person name="Sakakibara H."/>
            <person name="Demura T."/>
            <person name="Yamaguchi S."/>
            <person name="Yoneyama K."/>
            <person name="Manabe R.I."/>
            <person name="Nelson D.C."/>
            <person name="Schulman A.H."/>
            <person name="Timko M.P."/>
            <person name="dePamphilis C.W."/>
            <person name="Choi D."/>
            <person name="Shirasu K."/>
        </authorList>
    </citation>
    <scope>NUCLEOTIDE SEQUENCE [LARGE SCALE GENOMIC DNA]</scope>
    <source>
        <strain evidence="3">cv. UVA1</strain>
    </source>
</reference>
<evidence type="ECO:0000313" key="3">
    <source>
        <dbReference type="Proteomes" id="UP000325081"/>
    </source>
</evidence>
<organism evidence="2 3">
    <name type="scientific">Striga asiatica</name>
    <name type="common">Asiatic witchweed</name>
    <name type="synonym">Buchnera asiatica</name>
    <dbReference type="NCBI Taxonomy" id="4170"/>
    <lineage>
        <taxon>Eukaryota</taxon>
        <taxon>Viridiplantae</taxon>
        <taxon>Streptophyta</taxon>
        <taxon>Embryophyta</taxon>
        <taxon>Tracheophyta</taxon>
        <taxon>Spermatophyta</taxon>
        <taxon>Magnoliopsida</taxon>
        <taxon>eudicotyledons</taxon>
        <taxon>Gunneridae</taxon>
        <taxon>Pentapetalae</taxon>
        <taxon>asterids</taxon>
        <taxon>lamiids</taxon>
        <taxon>Lamiales</taxon>
        <taxon>Orobanchaceae</taxon>
        <taxon>Buchnereae</taxon>
        <taxon>Striga</taxon>
    </lineage>
</organism>
<evidence type="ECO:0000313" key="2">
    <source>
        <dbReference type="EMBL" id="GER55670.1"/>
    </source>
</evidence>
<comment type="caution">
    <text evidence="2">The sequence shown here is derived from an EMBL/GenBank/DDBJ whole genome shotgun (WGS) entry which is preliminary data.</text>
</comment>
<evidence type="ECO:0000256" key="1">
    <source>
        <dbReference type="SAM" id="MobiDB-lite"/>
    </source>
</evidence>
<keyword evidence="3" id="KW-1185">Reference proteome</keyword>
<dbReference type="AlphaFoldDB" id="A0A5A7RE46"/>